<comment type="caution">
    <text evidence="2">The sequence shown here is derived from an EMBL/GenBank/DDBJ whole genome shotgun (WGS) entry which is preliminary data.</text>
</comment>
<dbReference type="Proteomes" id="UP000535908">
    <property type="component" value="Unassembled WGS sequence"/>
</dbReference>
<evidence type="ECO:0000313" key="2">
    <source>
        <dbReference type="EMBL" id="MBC1936630.1"/>
    </source>
</evidence>
<keyword evidence="1" id="KW-0732">Signal</keyword>
<feature type="signal peptide" evidence="1">
    <location>
        <begin position="1"/>
        <end position="22"/>
    </location>
</feature>
<evidence type="ECO:0000256" key="1">
    <source>
        <dbReference type="SAM" id="SignalP"/>
    </source>
</evidence>
<reference evidence="2 3" key="1">
    <citation type="submission" date="2020-03" db="EMBL/GenBank/DDBJ databases">
        <title>Soil Listeria distribution.</title>
        <authorList>
            <person name="Liao J."/>
            <person name="Wiedmann M."/>
        </authorList>
    </citation>
    <scope>NUCLEOTIDE SEQUENCE [LARGE SCALE GENOMIC DNA]</scope>
    <source>
        <strain evidence="2 3">FSL L7-0741</strain>
    </source>
</reference>
<accession>A0A7X0Y427</accession>
<dbReference type="RefSeq" id="WP_185526175.1">
    <property type="nucleotide sequence ID" value="NZ_JAARWN010000008.1"/>
</dbReference>
<proteinExistence type="predicted"/>
<evidence type="ECO:0008006" key="4">
    <source>
        <dbReference type="Google" id="ProtNLM"/>
    </source>
</evidence>
<sequence>MKIRVLFLVCVVALFLAGCVTKEQQAFLEDSMTKKEAVRLVRESLKEQGIEKADISDELRYANTGKSKLTSIIEVDYTLSYSFEFKGRAEIDVKNNDEGENAKLGKVTRNGLDETNSDVGIQSELMFALQAMSFGDDLYQNLKSRSFLKEHSELELGWLISSREESNANLDRAIEYYIEDITDKAEAKEVINQIATPVFSTDETGYASAHIQKFNLTFRQTAPWTEDAKEQFLKELSAIPGLEPGHYEILLEAKDADTSEKTGFYIKPNGGVEPNYYDPSDEKELWINWYK</sequence>
<dbReference type="PROSITE" id="PS51257">
    <property type="entry name" value="PROKAR_LIPOPROTEIN"/>
    <property type="match status" value="1"/>
</dbReference>
<name>A0A7X0Y427_9LIST</name>
<evidence type="ECO:0000313" key="3">
    <source>
        <dbReference type="Proteomes" id="UP000535908"/>
    </source>
</evidence>
<dbReference type="AlphaFoldDB" id="A0A7X0Y427"/>
<dbReference type="EMBL" id="JAARWN010000008">
    <property type="protein sequence ID" value="MBC1936630.1"/>
    <property type="molecule type" value="Genomic_DNA"/>
</dbReference>
<protein>
    <recommendedName>
        <fullName evidence="4">Lipoprotein</fullName>
    </recommendedName>
</protein>
<feature type="chain" id="PRO_5038787277" description="Lipoprotein" evidence="1">
    <location>
        <begin position="23"/>
        <end position="291"/>
    </location>
</feature>
<gene>
    <name evidence="2" type="ORF">HCA69_09650</name>
</gene>
<organism evidence="2 3">
    <name type="scientific">Listeria grandensis</name>
    <dbReference type="NCBI Taxonomy" id="1494963"/>
    <lineage>
        <taxon>Bacteria</taxon>
        <taxon>Bacillati</taxon>
        <taxon>Bacillota</taxon>
        <taxon>Bacilli</taxon>
        <taxon>Bacillales</taxon>
        <taxon>Listeriaceae</taxon>
        <taxon>Listeria</taxon>
    </lineage>
</organism>